<evidence type="ECO:0000313" key="2">
    <source>
        <dbReference type="Proteomes" id="UP000305948"/>
    </source>
</evidence>
<keyword evidence="2" id="KW-1185">Reference proteome</keyword>
<evidence type="ECO:0000313" key="1">
    <source>
        <dbReference type="EMBL" id="TFK52141.1"/>
    </source>
</evidence>
<accession>A0A5C3NF38</accession>
<organism evidence="1 2">
    <name type="scientific">Heliocybe sulcata</name>
    <dbReference type="NCBI Taxonomy" id="5364"/>
    <lineage>
        <taxon>Eukaryota</taxon>
        <taxon>Fungi</taxon>
        <taxon>Dikarya</taxon>
        <taxon>Basidiomycota</taxon>
        <taxon>Agaricomycotina</taxon>
        <taxon>Agaricomycetes</taxon>
        <taxon>Gloeophyllales</taxon>
        <taxon>Gloeophyllaceae</taxon>
        <taxon>Heliocybe</taxon>
    </lineage>
</organism>
<reference evidence="1 2" key="1">
    <citation type="journal article" date="2019" name="Nat. Ecol. Evol.">
        <title>Megaphylogeny resolves global patterns of mushroom evolution.</title>
        <authorList>
            <person name="Varga T."/>
            <person name="Krizsan K."/>
            <person name="Foldi C."/>
            <person name="Dima B."/>
            <person name="Sanchez-Garcia M."/>
            <person name="Sanchez-Ramirez S."/>
            <person name="Szollosi G.J."/>
            <person name="Szarkandi J.G."/>
            <person name="Papp V."/>
            <person name="Albert L."/>
            <person name="Andreopoulos W."/>
            <person name="Angelini C."/>
            <person name="Antonin V."/>
            <person name="Barry K.W."/>
            <person name="Bougher N.L."/>
            <person name="Buchanan P."/>
            <person name="Buyck B."/>
            <person name="Bense V."/>
            <person name="Catcheside P."/>
            <person name="Chovatia M."/>
            <person name="Cooper J."/>
            <person name="Damon W."/>
            <person name="Desjardin D."/>
            <person name="Finy P."/>
            <person name="Geml J."/>
            <person name="Haridas S."/>
            <person name="Hughes K."/>
            <person name="Justo A."/>
            <person name="Karasinski D."/>
            <person name="Kautmanova I."/>
            <person name="Kiss B."/>
            <person name="Kocsube S."/>
            <person name="Kotiranta H."/>
            <person name="LaButti K.M."/>
            <person name="Lechner B.E."/>
            <person name="Liimatainen K."/>
            <person name="Lipzen A."/>
            <person name="Lukacs Z."/>
            <person name="Mihaltcheva S."/>
            <person name="Morgado L.N."/>
            <person name="Niskanen T."/>
            <person name="Noordeloos M.E."/>
            <person name="Ohm R.A."/>
            <person name="Ortiz-Santana B."/>
            <person name="Ovrebo C."/>
            <person name="Racz N."/>
            <person name="Riley R."/>
            <person name="Savchenko A."/>
            <person name="Shiryaev A."/>
            <person name="Soop K."/>
            <person name="Spirin V."/>
            <person name="Szebenyi C."/>
            <person name="Tomsovsky M."/>
            <person name="Tulloss R.E."/>
            <person name="Uehling J."/>
            <person name="Grigoriev I.V."/>
            <person name="Vagvolgyi C."/>
            <person name="Papp T."/>
            <person name="Martin F.M."/>
            <person name="Miettinen O."/>
            <person name="Hibbett D.S."/>
            <person name="Nagy L.G."/>
        </authorList>
    </citation>
    <scope>NUCLEOTIDE SEQUENCE [LARGE SCALE GENOMIC DNA]</scope>
    <source>
        <strain evidence="1 2">OMC1185</strain>
    </source>
</reference>
<name>A0A5C3NF38_9AGAM</name>
<protein>
    <submittedName>
        <fullName evidence="1">Uncharacterized protein</fullName>
    </submittedName>
</protein>
<proteinExistence type="predicted"/>
<sequence length="102" mass="10943">MQGDEADTVWRKAGLASGDQDTKNGILKTVTQQLELYALCMSVSAGGHQTRCRSLARAASSLARPGIWELDGSSAEDEDTSEVVSLIRKTCRTQCKGKGRAI</sequence>
<dbReference type="Proteomes" id="UP000305948">
    <property type="component" value="Unassembled WGS sequence"/>
</dbReference>
<dbReference type="STRING" id="5364.A0A5C3NF38"/>
<dbReference type="EMBL" id="ML213509">
    <property type="protein sequence ID" value="TFK52141.1"/>
    <property type="molecule type" value="Genomic_DNA"/>
</dbReference>
<dbReference type="AlphaFoldDB" id="A0A5C3NF38"/>
<gene>
    <name evidence="1" type="ORF">OE88DRAFT_1363376</name>
</gene>